<feature type="transmembrane region" description="Helical" evidence="1">
    <location>
        <begin position="63"/>
        <end position="83"/>
    </location>
</feature>
<protein>
    <submittedName>
        <fullName evidence="2">TM2 domain-containing protein</fullName>
    </submittedName>
</protein>
<keyword evidence="3" id="KW-1185">Reference proteome</keyword>
<comment type="caution">
    <text evidence="2">The sequence shown here is derived from an EMBL/GenBank/DDBJ whole genome shotgun (WGS) entry which is preliminary data.</text>
</comment>
<accession>A0A923L0L3</accession>
<dbReference type="EMBL" id="JACOGG010000029">
    <property type="protein sequence ID" value="MBC3937071.1"/>
    <property type="molecule type" value="Genomic_DNA"/>
</dbReference>
<feature type="transmembrane region" description="Helical" evidence="1">
    <location>
        <begin position="35"/>
        <end position="56"/>
    </location>
</feature>
<evidence type="ECO:0000313" key="3">
    <source>
        <dbReference type="Proteomes" id="UP000612361"/>
    </source>
</evidence>
<feature type="transmembrane region" description="Helical" evidence="1">
    <location>
        <begin position="103"/>
        <end position="125"/>
    </location>
</feature>
<proteinExistence type="predicted"/>
<name>A0A923L0L3_9BURK</name>
<dbReference type="RefSeq" id="WP_186882580.1">
    <property type="nucleotide sequence ID" value="NZ_JACOGG010000029.1"/>
</dbReference>
<dbReference type="Proteomes" id="UP000612361">
    <property type="component" value="Unassembled WGS sequence"/>
</dbReference>
<sequence>MTTSPKNKTLASLLAITLGSLGVHRFYLHGWRDKLGWLHFSSLPVSALVATIYFGWPGLLSYGLLILSFLIALLCGLVFGLTADEKWDLQYNQDTPGYSDSGWPLALLLVLATGVGAIALIGVLARSFDLLYTGGAYG</sequence>
<keyword evidence="1" id="KW-0812">Transmembrane</keyword>
<keyword evidence="1" id="KW-0472">Membrane</keyword>
<evidence type="ECO:0000256" key="1">
    <source>
        <dbReference type="SAM" id="Phobius"/>
    </source>
</evidence>
<evidence type="ECO:0000313" key="2">
    <source>
        <dbReference type="EMBL" id="MBC3937071.1"/>
    </source>
</evidence>
<dbReference type="AlphaFoldDB" id="A0A923L0L3"/>
<gene>
    <name evidence="2" type="ORF">H8K47_17070</name>
</gene>
<reference evidence="2" key="1">
    <citation type="submission" date="2020-08" db="EMBL/GenBank/DDBJ databases">
        <title>Novel species isolated from subtropical streams in China.</title>
        <authorList>
            <person name="Lu H."/>
        </authorList>
    </citation>
    <scope>NUCLEOTIDE SEQUENCE</scope>
    <source>
        <strain evidence="2">CY7W</strain>
    </source>
</reference>
<keyword evidence="1" id="KW-1133">Transmembrane helix</keyword>
<organism evidence="2 3">
    <name type="scientific">Undibacterium rugosum</name>
    <dbReference type="NCBI Taxonomy" id="2762291"/>
    <lineage>
        <taxon>Bacteria</taxon>
        <taxon>Pseudomonadati</taxon>
        <taxon>Pseudomonadota</taxon>
        <taxon>Betaproteobacteria</taxon>
        <taxon>Burkholderiales</taxon>
        <taxon>Oxalobacteraceae</taxon>
        <taxon>Undibacterium</taxon>
    </lineage>
</organism>